<feature type="domain" description="Thioester reductase (TE)" evidence="3">
    <location>
        <begin position="59"/>
        <end position="86"/>
    </location>
</feature>
<keyword evidence="5" id="KW-1185">Reference proteome</keyword>
<dbReference type="EC" id="1.2.1.84" evidence="1"/>
<dbReference type="Proteomes" id="UP001633002">
    <property type="component" value="Unassembled WGS sequence"/>
</dbReference>
<evidence type="ECO:0000313" key="5">
    <source>
        <dbReference type="Proteomes" id="UP001633002"/>
    </source>
</evidence>
<dbReference type="GO" id="GO:0102965">
    <property type="term" value="F:alcohol-forming long-chain fatty acyl-CoA reductase activity"/>
    <property type="evidence" value="ECO:0007669"/>
    <property type="project" value="UniProtKB-EC"/>
</dbReference>
<dbReference type="InterPro" id="IPR026055">
    <property type="entry name" value="FAR"/>
</dbReference>
<evidence type="ECO:0000313" key="4">
    <source>
        <dbReference type="EMBL" id="KAL3687061.1"/>
    </source>
</evidence>
<dbReference type="Gene3D" id="3.40.50.720">
    <property type="entry name" value="NAD(P)-binding Rossmann-like Domain"/>
    <property type="match status" value="1"/>
</dbReference>
<keyword evidence="1" id="KW-0444">Lipid biosynthesis</keyword>
<organism evidence="4 5">
    <name type="scientific">Riccia sorocarpa</name>
    <dbReference type="NCBI Taxonomy" id="122646"/>
    <lineage>
        <taxon>Eukaryota</taxon>
        <taxon>Viridiplantae</taxon>
        <taxon>Streptophyta</taxon>
        <taxon>Embryophyta</taxon>
        <taxon>Marchantiophyta</taxon>
        <taxon>Marchantiopsida</taxon>
        <taxon>Marchantiidae</taxon>
        <taxon>Marchantiales</taxon>
        <taxon>Ricciaceae</taxon>
        <taxon>Riccia</taxon>
    </lineage>
</organism>
<accession>A0ABD3H8C4</accession>
<evidence type="ECO:0000256" key="1">
    <source>
        <dbReference type="RuleBase" id="RU363097"/>
    </source>
</evidence>
<name>A0ABD3H8C4_9MARC</name>
<keyword evidence="1" id="KW-0443">Lipid metabolism</keyword>
<sequence length="133" mass="14494">MASSRDFQSEPQGKTSDDAASLQFQNTLPSNMASEVSAESGKDTPLEIRKFLKDKSILITGATGFLGKVLVEKILRAQPEIKQLYLTKGSFAAARTYLTEMAEGKYVIGSLPNDTISNTPPWVPLNLDSLDQL</sequence>
<keyword evidence="1" id="KW-0521">NADP</keyword>
<keyword evidence="1" id="KW-0560">Oxidoreductase</keyword>
<dbReference type="PANTHER" id="PTHR11011:SF45">
    <property type="entry name" value="FATTY ACYL-COA REDUCTASE CG8306-RELATED"/>
    <property type="match status" value="1"/>
</dbReference>
<dbReference type="EMBL" id="JBJQOH010000004">
    <property type="protein sequence ID" value="KAL3687061.1"/>
    <property type="molecule type" value="Genomic_DNA"/>
</dbReference>
<comment type="function">
    <text evidence="1">Catalyzes the reduction of fatty acyl-CoA to fatty alcohols.</text>
</comment>
<evidence type="ECO:0000259" key="3">
    <source>
        <dbReference type="Pfam" id="PF07993"/>
    </source>
</evidence>
<feature type="region of interest" description="Disordered" evidence="2">
    <location>
        <begin position="1"/>
        <end position="24"/>
    </location>
</feature>
<comment type="similarity">
    <text evidence="1">Belongs to the fatty acyl-CoA reductase family.</text>
</comment>
<dbReference type="PANTHER" id="PTHR11011">
    <property type="entry name" value="MALE STERILITY PROTEIN 2-RELATED"/>
    <property type="match status" value="1"/>
</dbReference>
<dbReference type="Pfam" id="PF07993">
    <property type="entry name" value="NAD_binding_4"/>
    <property type="match status" value="1"/>
</dbReference>
<comment type="catalytic activity">
    <reaction evidence="1">
        <text>a long-chain fatty acyl-CoA + 2 NADPH + 2 H(+) = a long-chain primary fatty alcohol + 2 NADP(+) + CoA</text>
        <dbReference type="Rhea" id="RHEA:52716"/>
        <dbReference type="ChEBI" id="CHEBI:15378"/>
        <dbReference type="ChEBI" id="CHEBI:57287"/>
        <dbReference type="ChEBI" id="CHEBI:57783"/>
        <dbReference type="ChEBI" id="CHEBI:58349"/>
        <dbReference type="ChEBI" id="CHEBI:77396"/>
        <dbReference type="ChEBI" id="CHEBI:83139"/>
        <dbReference type="EC" id="1.2.1.84"/>
    </reaction>
</comment>
<dbReference type="InterPro" id="IPR013120">
    <property type="entry name" value="FAR_NAD-bd"/>
</dbReference>
<proteinExistence type="inferred from homology"/>
<dbReference type="SUPFAM" id="SSF51735">
    <property type="entry name" value="NAD(P)-binding Rossmann-fold domains"/>
    <property type="match status" value="1"/>
</dbReference>
<dbReference type="GO" id="GO:0006629">
    <property type="term" value="P:lipid metabolic process"/>
    <property type="evidence" value="ECO:0007669"/>
    <property type="project" value="UniProtKB-KW"/>
</dbReference>
<dbReference type="AlphaFoldDB" id="A0ABD3H8C4"/>
<protein>
    <recommendedName>
        <fullName evidence="1">Fatty acyl-CoA reductase</fullName>
        <ecNumber evidence="1">1.2.1.84</ecNumber>
    </recommendedName>
</protein>
<dbReference type="InterPro" id="IPR036291">
    <property type="entry name" value="NAD(P)-bd_dom_sf"/>
</dbReference>
<comment type="caution">
    <text evidence="4">The sequence shown here is derived from an EMBL/GenBank/DDBJ whole genome shotgun (WGS) entry which is preliminary data.</text>
</comment>
<reference evidence="4 5" key="1">
    <citation type="submission" date="2024-09" db="EMBL/GenBank/DDBJ databases">
        <title>Chromosome-scale assembly of Riccia sorocarpa.</title>
        <authorList>
            <person name="Paukszto L."/>
        </authorList>
    </citation>
    <scope>NUCLEOTIDE SEQUENCE [LARGE SCALE GENOMIC DNA]</scope>
    <source>
        <strain evidence="4">LP-2024</strain>
        <tissue evidence="4">Aerial parts of the thallus</tissue>
    </source>
</reference>
<evidence type="ECO:0000256" key="2">
    <source>
        <dbReference type="SAM" id="MobiDB-lite"/>
    </source>
</evidence>
<feature type="compositionally biased region" description="Polar residues" evidence="2">
    <location>
        <begin position="1"/>
        <end position="14"/>
    </location>
</feature>
<gene>
    <name evidence="4" type="ORF">R1sor_013370</name>
</gene>